<organism evidence="2 3">
    <name type="scientific">Pseudooceanicola nanhaiensis</name>
    <dbReference type="NCBI Taxonomy" id="375761"/>
    <lineage>
        <taxon>Bacteria</taxon>
        <taxon>Pseudomonadati</taxon>
        <taxon>Pseudomonadota</taxon>
        <taxon>Alphaproteobacteria</taxon>
        <taxon>Rhodobacterales</taxon>
        <taxon>Paracoccaceae</taxon>
        <taxon>Pseudooceanicola</taxon>
    </lineage>
</organism>
<keyword evidence="1" id="KW-0812">Transmembrane</keyword>
<proteinExistence type="predicted"/>
<feature type="transmembrane region" description="Helical" evidence="1">
    <location>
        <begin position="7"/>
        <end position="29"/>
    </location>
</feature>
<dbReference type="EMBL" id="BMLF01000001">
    <property type="protein sequence ID" value="GGL84082.1"/>
    <property type="molecule type" value="Genomic_DNA"/>
</dbReference>
<sequence length="104" mass="11272">MPKLVRLYINSVAIGFAVAALFAAALVGFDVGGLGHLVQGESGLLALFLLWFFNGIVFSGAQFAFAIMSMAERPEPPRRGRAIRITGERARIRVAAKAPTTRRR</sequence>
<name>A0A917W8T4_9RHOB</name>
<keyword evidence="3" id="KW-1185">Reference proteome</keyword>
<evidence type="ECO:0000256" key="1">
    <source>
        <dbReference type="SAM" id="Phobius"/>
    </source>
</evidence>
<evidence type="ECO:0000313" key="3">
    <source>
        <dbReference type="Proteomes" id="UP000649829"/>
    </source>
</evidence>
<gene>
    <name evidence="2" type="ORF">GCM10011534_02490</name>
</gene>
<dbReference type="AlphaFoldDB" id="A0A917W8T4"/>
<reference evidence="2" key="2">
    <citation type="submission" date="2020-09" db="EMBL/GenBank/DDBJ databases">
        <authorList>
            <person name="Sun Q."/>
            <person name="Zhou Y."/>
        </authorList>
    </citation>
    <scope>NUCLEOTIDE SEQUENCE</scope>
    <source>
        <strain evidence="2">CGMCC 1.6293</strain>
    </source>
</reference>
<dbReference type="Proteomes" id="UP000649829">
    <property type="component" value="Unassembled WGS sequence"/>
</dbReference>
<protein>
    <submittedName>
        <fullName evidence="2">Uncharacterized protein</fullName>
    </submittedName>
</protein>
<accession>A0A917W8T4</accession>
<feature type="transmembrane region" description="Helical" evidence="1">
    <location>
        <begin position="49"/>
        <end position="71"/>
    </location>
</feature>
<dbReference type="RefSeq" id="WP_028285214.1">
    <property type="nucleotide sequence ID" value="NZ_BMLF01000001.1"/>
</dbReference>
<comment type="caution">
    <text evidence="2">The sequence shown here is derived from an EMBL/GenBank/DDBJ whole genome shotgun (WGS) entry which is preliminary data.</text>
</comment>
<keyword evidence="1" id="KW-0472">Membrane</keyword>
<evidence type="ECO:0000313" key="2">
    <source>
        <dbReference type="EMBL" id="GGL84082.1"/>
    </source>
</evidence>
<keyword evidence="1" id="KW-1133">Transmembrane helix</keyword>
<reference evidence="2" key="1">
    <citation type="journal article" date="2014" name="Int. J. Syst. Evol. Microbiol.">
        <title>Complete genome sequence of Corynebacterium casei LMG S-19264T (=DSM 44701T), isolated from a smear-ripened cheese.</title>
        <authorList>
            <consortium name="US DOE Joint Genome Institute (JGI-PGF)"/>
            <person name="Walter F."/>
            <person name="Albersmeier A."/>
            <person name="Kalinowski J."/>
            <person name="Ruckert C."/>
        </authorList>
    </citation>
    <scope>NUCLEOTIDE SEQUENCE</scope>
    <source>
        <strain evidence="2">CGMCC 1.6293</strain>
    </source>
</reference>